<dbReference type="Gene3D" id="1.10.287.1260">
    <property type="match status" value="1"/>
</dbReference>
<dbReference type="EMBL" id="CP096829">
    <property type="protein sequence ID" value="UPZ14530.1"/>
    <property type="molecule type" value="Genomic_DNA"/>
</dbReference>
<feature type="transmembrane region" description="Helical" evidence="5">
    <location>
        <begin position="31"/>
        <end position="60"/>
    </location>
</feature>
<evidence type="ECO:0000313" key="7">
    <source>
        <dbReference type="EMBL" id="UPZ14530.1"/>
    </source>
</evidence>
<comment type="subcellular location">
    <subcellularLocation>
        <location evidence="1">Membrane</location>
    </subcellularLocation>
</comment>
<accession>A0ABY4LS86</accession>
<evidence type="ECO:0000256" key="5">
    <source>
        <dbReference type="SAM" id="Phobius"/>
    </source>
</evidence>
<reference evidence="7 8" key="1">
    <citation type="submission" date="2022-04" db="EMBL/GenBank/DDBJ databases">
        <authorList>
            <person name="Ra J.-S."/>
            <person name="Kim S.-B."/>
        </authorList>
    </citation>
    <scope>NUCLEOTIDE SEQUENCE [LARGE SCALE GENOMIC DNA]</scope>
    <source>
        <strain evidence="7 8">MMS21-Er5</strain>
    </source>
</reference>
<dbReference type="InterPro" id="IPR010920">
    <property type="entry name" value="LSM_dom_sf"/>
</dbReference>
<sequence>MHKLLEKIFNFLYPVFRDWGMSRNVASYTSLIFNIVILIALAYVIYYAAKFLLVTLTAVFAQRTKTKFDDYLIQNKTTRYTAYLIPFFFIYKAVPVILDKYEYWESIFGKIVGIYIVLLGLWIVRTVFNSLRDYLKQKPEYSDKPIDSFVQVIMIVLWIFGVAMIISTLFGIKKGELLTILGTLSAIIILIFRDTILGFVSSVQVAINDMVRIGDWITMDKFGADGDVIEINLTTVKVRNFDNTITTIPTYALSSDSFQNWRGMQKSDGRRIKRHVLIKSSTIRFLNDEDLHQLKKVQLITSYIDSRQAEIDKYNDLRGIDKTLSLNGRNMTNLGLFRKYIMQYLNDHPGLNKNMHIMCRQLQSTAHGVPLEIYVFSSDKRWANYEYIMADIFDHVMASVRYFDLEIFELPSTLS</sequence>
<dbReference type="InterPro" id="IPR023408">
    <property type="entry name" value="MscS_beta-dom_sf"/>
</dbReference>
<evidence type="ECO:0000259" key="6">
    <source>
        <dbReference type="Pfam" id="PF00924"/>
    </source>
</evidence>
<keyword evidence="3 5" id="KW-1133">Transmembrane helix</keyword>
<dbReference type="InterPro" id="IPR006685">
    <property type="entry name" value="MscS_channel_2nd"/>
</dbReference>
<feature type="transmembrane region" description="Helical" evidence="5">
    <location>
        <begin position="107"/>
        <end position="128"/>
    </location>
</feature>
<proteinExistence type="predicted"/>
<organism evidence="7 8">
    <name type="scientific">Flavobacterium humidisoli</name>
    <dbReference type="NCBI Taxonomy" id="2937442"/>
    <lineage>
        <taxon>Bacteria</taxon>
        <taxon>Pseudomonadati</taxon>
        <taxon>Bacteroidota</taxon>
        <taxon>Flavobacteriia</taxon>
        <taxon>Flavobacteriales</taxon>
        <taxon>Flavobacteriaceae</taxon>
        <taxon>Flavobacterium</taxon>
    </lineage>
</organism>
<name>A0ABY4LS86_9FLAO</name>
<evidence type="ECO:0000256" key="1">
    <source>
        <dbReference type="ARBA" id="ARBA00004370"/>
    </source>
</evidence>
<feature type="transmembrane region" description="Helical" evidence="5">
    <location>
        <begin position="177"/>
        <end position="200"/>
    </location>
</feature>
<feature type="transmembrane region" description="Helical" evidence="5">
    <location>
        <begin position="148"/>
        <end position="170"/>
    </location>
</feature>
<dbReference type="Proteomes" id="UP000829998">
    <property type="component" value="Chromosome"/>
</dbReference>
<feature type="domain" description="Mechanosensitive ion channel MscS" evidence="6">
    <location>
        <begin position="194"/>
        <end position="262"/>
    </location>
</feature>
<evidence type="ECO:0000313" key="8">
    <source>
        <dbReference type="Proteomes" id="UP000829998"/>
    </source>
</evidence>
<keyword evidence="2 5" id="KW-0812">Transmembrane</keyword>
<evidence type="ECO:0000256" key="3">
    <source>
        <dbReference type="ARBA" id="ARBA00022989"/>
    </source>
</evidence>
<dbReference type="PANTHER" id="PTHR30414">
    <property type="entry name" value="MINICONDUCTANCE MECHANOSENSITIVE CHANNEL YBDG"/>
    <property type="match status" value="1"/>
</dbReference>
<dbReference type="SUPFAM" id="SSF50182">
    <property type="entry name" value="Sm-like ribonucleoproteins"/>
    <property type="match status" value="1"/>
</dbReference>
<dbReference type="InterPro" id="IPR030192">
    <property type="entry name" value="YbdG"/>
</dbReference>
<protein>
    <submittedName>
        <fullName evidence="7">Mechanosensitive ion channel family protein</fullName>
    </submittedName>
</protein>
<gene>
    <name evidence="7" type="ORF">M0M44_17380</name>
</gene>
<evidence type="ECO:0000256" key="4">
    <source>
        <dbReference type="ARBA" id="ARBA00023136"/>
    </source>
</evidence>
<keyword evidence="4 5" id="KW-0472">Membrane</keyword>
<keyword evidence="8" id="KW-1185">Reference proteome</keyword>
<dbReference type="Pfam" id="PF00924">
    <property type="entry name" value="MS_channel_2nd"/>
    <property type="match status" value="1"/>
</dbReference>
<dbReference type="PANTHER" id="PTHR30414:SF0">
    <property type="entry name" value="MINICONDUCTANCE MECHANOSENSITIVE CHANNEL YBDG"/>
    <property type="match status" value="1"/>
</dbReference>
<dbReference type="Gene3D" id="2.30.30.60">
    <property type="match status" value="1"/>
</dbReference>
<dbReference type="RefSeq" id="WP_248726816.1">
    <property type="nucleotide sequence ID" value="NZ_CP096829.1"/>
</dbReference>
<feature type="transmembrane region" description="Helical" evidence="5">
    <location>
        <begin position="80"/>
        <end position="98"/>
    </location>
</feature>
<evidence type="ECO:0000256" key="2">
    <source>
        <dbReference type="ARBA" id="ARBA00022692"/>
    </source>
</evidence>